<keyword evidence="2" id="KW-1185">Reference proteome</keyword>
<dbReference type="Proteomes" id="UP001219934">
    <property type="component" value="Unassembled WGS sequence"/>
</dbReference>
<name>A0AAD6BQZ5_9TELE</name>
<reference evidence="1" key="1">
    <citation type="submission" date="2022-11" db="EMBL/GenBank/DDBJ databases">
        <title>Chromosome-level genome of Pogonophryne albipinna.</title>
        <authorList>
            <person name="Jo E."/>
        </authorList>
    </citation>
    <scope>NUCLEOTIDE SEQUENCE</scope>
    <source>
        <strain evidence="1">SGF0006</strain>
        <tissue evidence="1">Muscle</tissue>
    </source>
</reference>
<evidence type="ECO:0000313" key="2">
    <source>
        <dbReference type="Proteomes" id="UP001219934"/>
    </source>
</evidence>
<dbReference type="AlphaFoldDB" id="A0AAD6BQZ5"/>
<feature type="non-terminal residue" evidence="1">
    <location>
        <position position="73"/>
    </location>
</feature>
<comment type="caution">
    <text evidence="1">The sequence shown here is derived from an EMBL/GenBank/DDBJ whole genome shotgun (WGS) entry which is preliminary data.</text>
</comment>
<dbReference type="EMBL" id="JAPTMU010000002">
    <property type="protein sequence ID" value="KAJ4946737.1"/>
    <property type="molecule type" value="Genomic_DNA"/>
</dbReference>
<protein>
    <submittedName>
        <fullName evidence="1">Uncharacterized protein</fullName>
    </submittedName>
</protein>
<gene>
    <name evidence="1" type="ORF">JOQ06_008783</name>
</gene>
<organism evidence="1 2">
    <name type="scientific">Pogonophryne albipinna</name>
    <dbReference type="NCBI Taxonomy" id="1090488"/>
    <lineage>
        <taxon>Eukaryota</taxon>
        <taxon>Metazoa</taxon>
        <taxon>Chordata</taxon>
        <taxon>Craniata</taxon>
        <taxon>Vertebrata</taxon>
        <taxon>Euteleostomi</taxon>
        <taxon>Actinopterygii</taxon>
        <taxon>Neopterygii</taxon>
        <taxon>Teleostei</taxon>
        <taxon>Neoteleostei</taxon>
        <taxon>Acanthomorphata</taxon>
        <taxon>Eupercaria</taxon>
        <taxon>Perciformes</taxon>
        <taxon>Notothenioidei</taxon>
        <taxon>Pogonophryne</taxon>
    </lineage>
</organism>
<proteinExistence type="predicted"/>
<feature type="non-terminal residue" evidence="1">
    <location>
        <position position="1"/>
    </location>
</feature>
<accession>A0AAD6BQZ5</accession>
<evidence type="ECO:0000313" key="1">
    <source>
        <dbReference type="EMBL" id="KAJ4946737.1"/>
    </source>
</evidence>
<sequence>LLRVSPCCSAKQPVREAAKLQRGPLPGYPAHPPHLGPCCPSCALRCMHISIMNSKADIFSLGVKRYPLASGSK</sequence>